<proteinExistence type="predicted"/>
<sequence>MIWPFYLAIQLLIYNLVRIVKLVHSIIRSI</sequence>
<evidence type="ECO:0000313" key="1">
    <source>
        <dbReference type="EMBL" id="OTF83946.1"/>
    </source>
</evidence>
<protein>
    <submittedName>
        <fullName evidence="1">Uncharacterized protein</fullName>
    </submittedName>
</protein>
<keyword evidence="2" id="KW-1185">Reference proteome</keyword>
<evidence type="ECO:0000313" key="2">
    <source>
        <dbReference type="Proteomes" id="UP000194236"/>
    </source>
</evidence>
<name>A0A1Y3BWQ0_EURMA</name>
<dbReference type="Proteomes" id="UP000194236">
    <property type="component" value="Unassembled WGS sequence"/>
</dbReference>
<comment type="caution">
    <text evidence="1">The sequence shown here is derived from an EMBL/GenBank/DDBJ whole genome shotgun (WGS) entry which is preliminary data.</text>
</comment>
<reference evidence="1 2" key="1">
    <citation type="submission" date="2017-03" db="EMBL/GenBank/DDBJ databases">
        <title>Genome Survey of Euroglyphus maynei.</title>
        <authorList>
            <person name="Arlian L.G."/>
            <person name="Morgan M.S."/>
            <person name="Rider S.D."/>
        </authorList>
    </citation>
    <scope>NUCLEOTIDE SEQUENCE [LARGE SCALE GENOMIC DNA]</scope>
    <source>
        <strain evidence="1">Arlian Lab</strain>
        <tissue evidence="1">Whole body</tissue>
    </source>
</reference>
<organism evidence="1 2">
    <name type="scientific">Euroglyphus maynei</name>
    <name type="common">Mayne's house dust mite</name>
    <dbReference type="NCBI Taxonomy" id="6958"/>
    <lineage>
        <taxon>Eukaryota</taxon>
        <taxon>Metazoa</taxon>
        <taxon>Ecdysozoa</taxon>
        <taxon>Arthropoda</taxon>
        <taxon>Chelicerata</taxon>
        <taxon>Arachnida</taxon>
        <taxon>Acari</taxon>
        <taxon>Acariformes</taxon>
        <taxon>Sarcoptiformes</taxon>
        <taxon>Astigmata</taxon>
        <taxon>Psoroptidia</taxon>
        <taxon>Analgoidea</taxon>
        <taxon>Pyroglyphidae</taxon>
        <taxon>Pyroglyphinae</taxon>
        <taxon>Euroglyphus</taxon>
    </lineage>
</organism>
<gene>
    <name evidence="1" type="ORF">BLA29_015347</name>
</gene>
<accession>A0A1Y3BWQ0</accession>
<dbReference type="EMBL" id="MUJZ01001475">
    <property type="protein sequence ID" value="OTF83946.1"/>
    <property type="molecule type" value="Genomic_DNA"/>
</dbReference>
<dbReference type="AlphaFoldDB" id="A0A1Y3BWQ0"/>